<keyword evidence="6" id="KW-1185">Reference proteome</keyword>
<evidence type="ECO:0000259" key="4">
    <source>
        <dbReference type="Pfam" id="PF00149"/>
    </source>
</evidence>
<name>A0AB34JXK0_PRYPA</name>
<dbReference type="Gene3D" id="3.60.21.10">
    <property type="match status" value="1"/>
</dbReference>
<dbReference type="SUPFAM" id="SSF56300">
    <property type="entry name" value="Metallo-dependent phosphatases"/>
    <property type="match status" value="1"/>
</dbReference>
<accession>A0AB34JXK0</accession>
<dbReference type="EMBL" id="JBGBPQ010000004">
    <property type="protein sequence ID" value="KAL1525653.1"/>
    <property type="molecule type" value="Genomic_DNA"/>
</dbReference>
<proteinExistence type="predicted"/>
<evidence type="ECO:0000256" key="2">
    <source>
        <dbReference type="ARBA" id="ARBA00023180"/>
    </source>
</evidence>
<evidence type="ECO:0000256" key="3">
    <source>
        <dbReference type="SAM" id="MobiDB-lite"/>
    </source>
</evidence>
<dbReference type="AlphaFoldDB" id="A0AB34JXK0"/>
<dbReference type="Proteomes" id="UP001515480">
    <property type="component" value="Unassembled WGS sequence"/>
</dbReference>
<dbReference type="GO" id="GO:0008081">
    <property type="term" value="F:phosphoric diester hydrolase activity"/>
    <property type="evidence" value="ECO:0007669"/>
    <property type="project" value="TreeGrafter"/>
</dbReference>
<feature type="region of interest" description="Disordered" evidence="3">
    <location>
        <begin position="1"/>
        <end position="33"/>
    </location>
</feature>
<dbReference type="PANTHER" id="PTHR10340">
    <property type="entry name" value="SPHINGOMYELIN PHOSPHODIESTERASE"/>
    <property type="match status" value="1"/>
</dbReference>
<dbReference type="Pfam" id="PF00149">
    <property type="entry name" value="Metallophos"/>
    <property type="match status" value="1"/>
</dbReference>
<feature type="domain" description="Calcineurin-like phosphoesterase" evidence="4">
    <location>
        <begin position="59"/>
        <end position="285"/>
    </location>
</feature>
<reference evidence="5 6" key="1">
    <citation type="journal article" date="2024" name="Science">
        <title>Giant polyketide synthase enzymes in the biosynthesis of giant marine polyether toxins.</title>
        <authorList>
            <person name="Fallon T.R."/>
            <person name="Shende V.V."/>
            <person name="Wierzbicki I.H."/>
            <person name="Pendleton A.L."/>
            <person name="Watervoot N.F."/>
            <person name="Auber R.P."/>
            <person name="Gonzalez D.J."/>
            <person name="Wisecaver J.H."/>
            <person name="Moore B.S."/>
        </authorList>
    </citation>
    <scope>NUCLEOTIDE SEQUENCE [LARGE SCALE GENOMIC DNA]</scope>
    <source>
        <strain evidence="5 6">12B1</strain>
    </source>
</reference>
<comment type="caution">
    <text evidence="5">The sequence shown here is derived from an EMBL/GenBank/DDBJ whole genome shotgun (WGS) entry which is preliminary data.</text>
</comment>
<dbReference type="InterPro" id="IPR004843">
    <property type="entry name" value="Calcineurin-like_PHP"/>
</dbReference>
<keyword evidence="2" id="KW-0325">Glycoprotein</keyword>
<evidence type="ECO:0000313" key="6">
    <source>
        <dbReference type="Proteomes" id="UP001515480"/>
    </source>
</evidence>
<dbReference type="InterPro" id="IPR029052">
    <property type="entry name" value="Metallo-depent_PP-like"/>
</dbReference>
<evidence type="ECO:0000256" key="1">
    <source>
        <dbReference type="ARBA" id="ARBA00022801"/>
    </source>
</evidence>
<protein>
    <recommendedName>
        <fullName evidence="4">Calcineurin-like phosphoesterase domain-containing protein</fullName>
    </recommendedName>
</protein>
<gene>
    <name evidence="5" type="ORF">AB1Y20_020503</name>
</gene>
<sequence>MPLAQADSLLRGNAWPRRRSHKRPPRFDDDATDAAVEEAPIPSAAPCVRCRASAEGIGTFWHATDWHLNEFEPSSPSPCDMCRSTIVGTECAERAGPFGHPDCDPSTGGWQEAIAMMRREQPTPDFILAGGDWIGHIPESRLNPPALLSAAVLLNRLLSDHFAGVPVMHTVGNHDTWPYFSLAPVFMDWDRAFEKSQGNEWVRATFPGKARTHWQQHGYYARRLSRRLWGISLNTNELSKTDGGQQLDWLRTMLDRMRQDRQTAILLGHIPPGPSHFEFDSICAAGHYYQRAGGACWNPMAQSGLLALLAAYADVVPNSFFGHHHTSSLRVVYNSSAAARHVMYLSPSLTPRNPTHDPAVRLYYYNRSSGAVVDFVDYSHDLRQSNAAGRINWRVEAALRKAPLNLSSLSAVAWESAARRMLEYDHAPQSQRELDPHDPFLSWMSSERCKMEVYIASGDSRVPPLRRCKLAVLCPMLHLEDAPYAQCLGVR</sequence>
<evidence type="ECO:0000313" key="5">
    <source>
        <dbReference type="EMBL" id="KAL1525653.1"/>
    </source>
</evidence>
<dbReference type="PANTHER" id="PTHR10340:SF57">
    <property type="entry name" value="METALLOPHOS DOMAIN-CONTAINING PROTEIN"/>
    <property type="match status" value="1"/>
</dbReference>
<dbReference type="GO" id="GO:0005615">
    <property type="term" value="C:extracellular space"/>
    <property type="evidence" value="ECO:0007669"/>
    <property type="project" value="TreeGrafter"/>
</dbReference>
<keyword evidence="1" id="KW-0378">Hydrolase</keyword>
<organism evidence="5 6">
    <name type="scientific">Prymnesium parvum</name>
    <name type="common">Toxic golden alga</name>
    <dbReference type="NCBI Taxonomy" id="97485"/>
    <lineage>
        <taxon>Eukaryota</taxon>
        <taxon>Haptista</taxon>
        <taxon>Haptophyta</taxon>
        <taxon>Prymnesiophyceae</taxon>
        <taxon>Prymnesiales</taxon>
        <taxon>Prymnesiaceae</taxon>
        <taxon>Prymnesium</taxon>
    </lineage>
</organism>